<comment type="caution">
    <text evidence="1">The sequence shown here is derived from an EMBL/GenBank/DDBJ whole genome shotgun (WGS) entry which is preliminary data.</text>
</comment>
<name>A0ABV2KLC4_9HYPH</name>
<gene>
    <name evidence="1" type="ORF">ABID44_002217</name>
</gene>
<dbReference type="EMBL" id="JBEPMN010000007">
    <property type="protein sequence ID" value="MET3661886.1"/>
    <property type="molecule type" value="Genomic_DNA"/>
</dbReference>
<organism evidence="1 2">
    <name type="scientific">Aquamicrobium ahrensii</name>
    <dbReference type="NCBI Taxonomy" id="469551"/>
    <lineage>
        <taxon>Bacteria</taxon>
        <taxon>Pseudomonadati</taxon>
        <taxon>Pseudomonadota</taxon>
        <taxon>Alphaproteobacteria</taxon>
        <taxon>Hyphomicrobiales</taxon>
        <taxon>Phyllobacteriaceae</taxon>
        <taxon>Aquamicrobium</taxon>
    </lineage>
</organism>
<accession>A0ABV2KLC4</accession>
<reference evidence="1 2" key="1">
    <citation type="submission" date="2024-06" db="EMBL/GenBank/DDBJ databases">
        <title>Genomic Encyclopedia of Type Strains, Phase IV (KMG-IV): sequencing the most valuable type-strain genomes for metagenomic binning, comparative biology and taxonomic classification.</title>
        <authorList>
            <person name="Goeker M."/>
        </authorList>
    </citation>
    <scope>NUCLEOTIDE SEQUENCE [LARGE SCALE GENOMIC DNA]</scope>
    <source>
        <strain evidence="1 2">DSM 19730</strain>
    </source>
</reference>
<evidence type="ECO:0000313" key="1">
    <source>
        <dbReference type="EMBL" id="MET3661886.1"/>
    </source>
</evidence>
<sequence length="47" mass="5281">MHAACPAHDGWFNGQLTDIPECKQAGLPAQIFYCWKMQAAMCRQGVR</sequence>
<evidence type="ECO:0000313" key="2">
    <source>
        <dbReference type="Proteomes" id="UP001549143"/>
    </source>
</evidence>
<keyword evidence="2" id="KW-1185">Reference proteome</keyword>
<dbReference type="Proteomes" id="UP001549143">
    <property type="component" value="Unassembled WGS sequence"/>
</dbReference>
<proteinExistence type="predicted"/>
<protein>
    <submittedName>
        <fullName evidence="1">Uncharacterized protein</fullName>
    </submittedName>
</protein>